<evidence type="ECO:0000256" key="1">
    <source>
        <dbReference type="ARBA" id="ARBA00006484"/>
    </source>
</evidence>
<dbReference type="GO" id="GO:0016491">
    <property type="term" value="F:oxidoreductase activity"/>
    <property type="evidence" value="ECO:0007669"/>
    <property type="project" value="UniProtKB-KW"/>
</dbReference>
<dbReference type="PROSITE" id="PS00061">
    <property type="entry name" value="ADH_SHORT"/>
    <property type="match status" value="1"/>
</dbReference>
<dbReference type="SUPFAM" id="SSF51735">
    <property type="entry name" value="NAD(P)-binding Rossmann-fold domains"/>
    <property type="match status" value="1"/>
</dbReference>
<protein>
    <submittedName>
        <fullName evidence="4">SDR family oxidoreductase</fullName>
        <ecNumber evidence="4">1.1.-.-</ecNumber>
    </submittedName>
</protein>
<feature type="domain" description="Ketoreductase" evidence="3">
    <location>
        <begin position="11"/>
        <end position="197"/>
    </location>
</feature>
<reference evidence="4" key="1">
    <citation type="submission" date="2024-06" db="EMBL/GenBank/DDBJ databases">
        <authorList>
            <person name="Li S."/>
        </authorList>
    </citation>
    <scope>NUCLEOTIDE SEQUENCE</scope>
    <source>
        <strain evidence="4">SR10</strain>
    </source>
</reference>
<dbReference type="Pfam" id="PF13561">
    <property type="entry name" value="adh_short_C2"/>
    <property type="match status" value="1"/>
</dbReference>
<evidence type="ECO:0000256" key="2">
    <source>
        <dbReference type="ARBA" id="ARBA00023002"/>
    </source>
</evidence>
<dbReference type="EC" id="1.1.-.-" evidence="4"/>
<comment type="similarity">
    <text evidence="1">Belongs to the short-chain dehydrogenases/reductases (SDR) family.</text>
</comment>
<keyword evidence="2 4" id="KW-0560">Oxidoreductase</keyword>
<dbReference type="InterPro" id="IPR020904">
    <property type="entry name" value="Sc_DH/Rdtase_CS"/>
</dbReference>
<evidence type="ECO:0000313" key="4">
    <source>
        <dbReference type="EMBL" id="XCO76984.1"/>
    </source>
</evidence>
<organism evidence="4">
    <name type="scientific">Lysobacter firmicutimachus</name>
    <dbReference type="NCBI Taxonomy" id="1792846"/>
    <lineage>
        <taxon>Bacteria</taxon>
        <taxon>Pseudomonadati</taxon>
        <taxon>Pseudomonadota</taxon>
        <taxon>Gammaproteobacteria</taxon>
        <taxon>Lysobacterales</taxon>
        <taxon>Lysobacteraceae</taxon>
        <taxon>Lysobacter</taxon>
    </lineage>
</organism>
<dbReference type="PANTHER" id="PTHR43639">
    <property type="entry name" value="OXIDOREDUCTASE, SHORT-CHAIN DEHYDROGENASE/REDUCTASE FAMILY (AFU_ORTHOLOGUE AFUA_5G02870)"/>
    <property type="match status" value="1"/>
</dbReference>
<dbReference type="PROSITE" id="PS51257">
    <property type="entry name" value="PROKAR_LIPOPROTEIN"/>
    <property type="match status" value="1"/>
</dbReference>
<proteinExistence type="inferred from homology"/>
<name>A0AAU8N051_9GAMM</name>
<dbReference type="InterPro" id="IPR057326">
    <property type="entry name" value="KR_dom"/>
</dbReference>
<gene>
    <name evidence="4" type="ORF">ABU614_09415</name>
</gene>
<dbReference type="RefSeq" id="WP_363800288.1">
    <property type="nucleotide sequence ID" value="NZ_CP159925.1"/>
</dbReference>
<dbReference type="EMBL" id="CP159925">
    <property type="protein sequence ID" value="XCO76984.1"/>
    <property type="molecule type" value="Genomic_DNA"/>
</dbReference>
<dbReference type="PANTHER" id="PTHR43639:SF1">
    <property type="entry name" value="SHORT-CHAIN DEHYDROGENASE_REDUCTASE FAMILY PROTEIN"/>
    <property type="match status" value="1"/>
</dbReference>
<dbReference type="FunFam" id="3.40.50.720:FF:000084">
    <property type="entry name" value="Short-chain dehydrogenase reductase"/>
    <property type="match status" value="1"/>
</dbReference>
<sequence>MVVVARRFQGRAVLITGGLGGIGLACARRFAAEGASLALIDSRPDRNTEATAACRTAGAPRVIVLACDVSDEDQVEAACAAVREQLGALDILVNAAGSMLFKPLEAFTGEDWRRLLGVNLLGPAHFTREWLRHAAPGGAMVNIASIHATMTTPLVAPYAAAKAALLSLTRSASIEGGAKGLRANAVAPGAIDTPMLWSNPNLDSGAETLSAEDVGTPEDVAAAVLFLASDEARFITGASLEVSGGRLARL</sequence>
<evidence type="ECO:0000259" key="3">
    <source>
        <dbReference type="SMART" id="SM00822"/>
    </source>
</evidence>
<accession>A0AAU8N051</accession>
<dbReference type="SMART" id="SM00822">
    <property type="entry name" value="PKS_KR"/>
    <property type="match status" value="1"/>
</dbReference>
<dbReference type="CDD" id="cd05233">
    <property type="entry name" value="SDR_c"/>
    <property type="match status" value="1"/>
</dbReference>
<dbReference type="InterPro" id="IPR036291">
    <property type="entry name" value="NAD(P)-bd_dom_sf"/>
</dbReference>
<dbReference type="AlphaFoldDB" id="A0AAU8N051"/>
<dbReference type="InterPro" id="IPR002347">
    <property type="entry name" value="SDR_fam"/>
</dbReference>
<dbReference type="Gene3D" id="3.40.50.720">
    <property type="entry name" value="NAD(P)-binding Rossmann-like Domain"/>
    <property type="match status" value="1"/>
</dbReference>
<dbReference type="PRINTS" id="PR00081">
    <property type="entry name" value="GDHRDH"/>
</dbReference>
<dbReference type="PRINTS" id="PR00080">
    <property type="entry name" value="SDRFAMILY"/>
</dbReference>